<feature type="region of interest" description="Disordered" evidence="3">
    <location>
        <begin position="235"/>
        <end position="274"/>
    </location>
</feature>
<evidence type="ECO:0000313" key="6">
    <source>
        <dbReference type="RefSeq" id="XP_019628193.1"/>
    </source>
</evidence>
<protein>
    <submittedName>
        <fullName evidence="6">Transforming growth factor beta regulator 1-like</fullName>
    </submittedName>
</protein>
<comment type="subcellular location">
    <subcellularLocation>
        <location evidence="1">Nucleus</location>
    </subcellularLocation>
</comment>
<evidence type="ECO:0000259" key="4">
    <source>
        <dbReference type="Pfam" id="PF24237"/>
    </source>
</evidence>
<dbReference type="Proteomes" id="UP000515135">
    <property type="component" value="Unplaced"/>
</dbReference>
<feature type="region of interest" description="Disordered" evidence="3">
    <location>
        <begin position="118"/>
        <end position="217"/>
    </location>
</feature>
<feature type="compositionally biased region" description="Polar residues" evidence="3">
    <location>
        <begin position="85"/>
        <end position="104"/>
    </location>
</feature>
<dbReference type="InterPro" id="IPR003889">
    <property type="entry name" value="FYrich_C"/>
</dbReference>
<proteinExistence type="predicted"/>
<dbReference type="RefSeq" id="XP_019628193.1">
    <property type="nucleotide sequence ID" value="XM_019772634.1"/>
</dbReference>
<feature type="region of interest" description="Disordered" evidence="3">
    <location>
        <begin position="1"/>
        <end position="104"/>
    </location>
</feature>
<dbReference type="SMART" id="SM00542">
    <property type="entry name" value="FYRC"/>
    <property type="match status" value="1"/>
</dbReference>
<dbReference type="AlphaFoldDB" id="A0A6P4YV38"/>
<dbReference type="Pfam" id="PF05965">
    <property type="entry name" value="FYRC"/>
    <property type="match status" value="1"/>
</dbReference>
<dbReference type="GO" id="GO:0005634">
    <property type="term" value="C:nucleus"/>
    <property type="evidence" value="ECO:0007669"/>
    <property type="project" value="UniProtKB-SubCell"/>
</dbReference>
<dbReference type="KEGG" id="bbel:109472779"/>
<evidence type="ECO:0000256" key="3">
    <source>
        <dbReference type="SAM" id="MobiDB-lite"/>
    </source>
</evidence>
<name>A0A6P4YV38_BRABE</name>
<keyword evidence="2" id="KW-0539">Nucleus</keyword>
<dbReference type="SMART" id="SM00541">
    <property type="entry name" value="FYRN"/>
    <property type="match status" value="1"/>
</dbReference>
<dbReference type="PANTHER" id="PTHR22715">
    <property type="entry name" value="TRANSFORMING GROWTH FACTOR BETA REGULATED GENE 1"/>
    <property type="match status" value="1"/>
</dbReference>
<dbReference type="OrthoDB" id="285793at2759"/>
<evidence type="ECO:0000256" key="2">
    <source>
        <dbReference type="ARBA" id="ARBA00023242"/>
    </source>
</evidence>
<organism evidence="5 6">
    <name type="scientific">Branchiostoma belcheri</name>
    <name type="common">Amphioxus</name>
    <dbReference type="NCBI Taxonomy" id="7741"/>
    <lineage>
        <taxon>Eukaryota</taxon>
        <taxon>Metazoa</taxon>
        <taxon>Chordata</taxon>
        <taxon>Cephalochordata</taxon>
        <taxon>Leptocardii</taxon>
        <taxon>Amphioxiformes</taxon>
        <taxon>Branchiostomatidae</taxon>
        <taxon>Branchiostoma</taxon>
    </lineage>
</organism>
<accession>A0A6P4YV38</accession>
<dbReference type="InterPro" id="IPR056515">
    <property type="entry name" value="INO80E_N"/>
</dbReference>
<sequence>MASRQSHRSSSLLRRGIPPPLSLQAQPDTEGLQNPAAGIDSPNLGSSAMLHDQRKSAMLSDAAREFSSGDPEGHALSPIDLASHSLPQFSPTMEHSMDMGQTSLFPSLDSVTRFVGLEQMEGQGATEEPEKMASSWSSEPENLHQPPAPEKVPEVKPTAKSSPRHPAKKKQAERVRTPAKEVVKVKTEPVNDPYAFEDEPTPVESFSPKATAMAPPSTTALPPAIPYPFSAMLQSHDPHHFPQPMPSSGPVAAKKKKKSSSGGTKHTQQYDNEKYRRKYQLLKRTVKNMVFENAALCDEVSHMDERIAKAKEDRKALLKRLFQHQALNEVAQISMVSPQHPLPGHSSVPSLGKPATLDMVTPNPAKVAASSTGKGKGKDTGKAAKGKEKDSTKPSTSSSAKKKKDSGKKFVRPIPLDPTGRPIFPVTLGELTVYSLGDVVVDRAEFHNEKFIWPVGFCSTRVFASTRNPHQRCLYTCKISDGGGGPKFEISPEDDPELTIVGSSADECHKQLLNALTDILGKDPFGKDDICGSDFFGFSNPTIQNLIQSCPGARKCTKYKWVKFDACRSSKTDTDAEEEDLTLSFTALQKAWGLRGDEQSPARGHGTMDPNTSLRSLLTSNVPLVTMGIAGGMPSMSGHDGM</sequence>
<feature type="compositionally biased region" description="Basic and acidic residues" evidence="3">
    <location>
        <begin position="376"/>
        <end position="392"/>
    </location>
</feature>
<feature type="compositionally biased region" description="Basic residues" evidence="3">
    <location>
        <begin position="400"/>
        <end position="411"/>
    </location>
</feature>
<feature type="region of interest" description="Disordered" evidence="3">
    <location>
        <begin position="338"/>
        <end position="414"/>
    </location>
</feature>
<dbReference type="PANTHER" id="PTHR22715:SF0">
    <property type="entry name" value="TRANSFORMING GROWTH FACTOR BETA REGULATOR 1"/>
    <property type="match status" value="1"/>
</dbReference>
<feature type="domain" description="INO80 complex subunit E N-terminal" evidence="4">
    <location>
        <begin position="274"/>
        <end position="321"/>
    </location>
</feature>
<evidence type="ECO:0000313" key="5">
    <source>
        <dbReference type="Proteomes" id="UP000515135"/>
    </source>
</evidence>
<keyword evidence="5" id="KW-1185">Reference proteome</keyword>
<dbReference type="Pfam" id="PF05964">
    <property type="entry name" value="FYRN"/>
    <property type="match status" value="1"/>
</dbReference>
<dbReference type="PROSITE" id="PS51543">
    <property type="entry name" value="FYRC"/>
    <property type="match status" value="1"/>
</dbReference>
<reference evidence="6" key="1">
    <citation type="submission" date="2025-08" db="UniProtKB">
        <authorList>
            <consortium name="RefSeq"/>
        </authorList>
    </citation>
    <scope>IDENTIFICATION</scope>
    <source>
        <tissue evidence="6">Gonad</tissue>
    </source>
</reference>
<dbReference type="Pfam" id="PF24237">
    <property type="entry name" value="INO80E"/>
    <property type="match status" value="1"/>
</dbReference>
<dbReference type="Gene3D" id="3.30.160.360">
    <property type="match status" value="1"/>
</dbReference>
<dbReference type="GO" id="GO:0051726">
    <property type="term" value="P:regulation of cell cycle"/>
    <property type="evidence" value="ECO:0007669"/>
    <property type="project" value="TreeGrafter"/>
</dbReference>
<feature type="compositionally biased region" description="Basic and acidic residues" evidence="3">
    <location>
        <begin position="170"/>
        <end position="189"/>
    </location>
</feature>
<dbReference type="InterPro" id="IPR040092">
    <property type="entry name" value="TBRG1"/>
</dbReference>
<gene>
    <name evidence="6" type="primary">LOC109472779</name>
</gene>
<dbReference type="GeneID" id="109472779"/>
<dbReference type="PROSITE" id="PS51542">
    <property type="entry name" value="FYRN"/>
    <property type="match status" value="1"/>
</dbReference>
<feature type="compositionally biased region" description="Low complexity" evidence="3">
    <location>
        <begin position="1"/>
        <end position="15"/>
    </location>
</feature>
<evidence type="ECO:0000256" key="1">
    <source>
        <dbReference type="ARBA" id="ARBA00004123"/>
    </source>
</evidence>
<dbReference type="InterPro" id="IPR003888">
    <property type="entry name" value="FYrich_N"/>
</dbReference>